<gene>
    <name evidence="9" type="ORF">WICANDRAFT_52587</name>
</gene>
<protein>
    <recommendedName>
        <fullName evidence="6">Pre-rRNA-processing protein</fullName>
    </recommendedName>
</protein>
<dbReference type="GeneID" id="30199938"/>
<feature type="domain" description="Pre-rRNA-processing protein Ipi1 N-terminal" evidence="8">
    <location>
        <begin position="127"/>
        <end position="224"/>
    </location>
</feature>
<keyword evidence="5 6" id="KW-0539">Nucleus</keyword>
<dbReference type="STRING" id="683960.A0A1E3P7P5"/>
<keyword evidence="6" id="KW-0690">Ribosome biogenesis</keyword>
<dbReference type="GO" id="GO:0120330">
    <property type="term" value="C:rixosome complex"/>
    <property type="evidence" value="ECO:0007669"/>
    <property type="project" value="UniProtKB-UniRule"/>
</dbReference>
<feature type="region of interest" description="Disordered" evidence="7">
    <location>
        <begin position="1"/>
        <end position="27"/>
    </location>
</feature>
<dbReference type="PANTHER" id="PTHR16056">
    <property type="entry name" value="REGULATOR OF MICROTUBULE DYNAMICS PROTEIN"/>
    <property type="match status" value="1"/>
</dbReference>
<dbReference type="InterPro" id="IPR024679">
    <property type="entry name" value="Ipi1_N"/>
</dbReference>
<organism evidence="9 10">
    <name type="scientific">Wickerhamomyces anomalus (strain ATCC 58044 / CBS 1984 / NCYC 433 / NRRL Y-366-8)</name>
    <name type="common">Yeast</name>
    <name type="synonym">Hansenula anomala</name>
    <dbReference type="NCBI Taxonomy" id="683960"/>
    <lineage>
        <taxon>Eukaryota</taxon>
        <taxon>Fungi</taxon>
        <taxon>Dikarya</taxon>
        <taxon>Ascomycota</taxon>
        <taxon>Saccharomycotina</taxon>
        <taxon>Saccharomycetes</taxon>
        <taxon>Phaffomycetales</taxon>
        <taxon>Wickerhamomycetaceae</taxon>
        <taxon>Wickerhamomyces</taxon>
    </lineage>
</organism>
<dbReference type="InterPro" id="IPR016024">
    <property type="entry name" value="ARM-type_fold"/>
</dbReference>
<evidence type="ECO:0000313" key="9">
    <source>
        <dbReference type="EMBL" id="ODQ61436.1"/>
    </source>
</evidence>
<evidence type="ECO:0000259" key="8">
    <source>
        <dbReference type="Pfam" id="PF12333"/>
    </source>
</evidence>
<evidence type="ECO:0000256" key="4">
    <source>
        <dbReference type="ARBA" id="ARBA00011141"/>
    </source>
</evidence>
<evidence type="ECO:0000256" key="1">
    <source>
        <dbReference type="ARBA" id="ARBA00002355"/>
    </source>
</evidence>
<dbReference type="GO" id="GO:0006267">
    <property type="term" value="P:pre-replicative complex assembly involved in nuclear cell cycle DNA replication"/>
    <property type="evidence" value="ECO:0007669"/>
    <property type="project" value="EnsemblFungi"/>
</dbReference>
<dbReference type="GO" id="GO:0000463">
    <property type="term" value="P:maturation of LSU-rRNA from tricistronic rRNA transcript (SSU-rRNA, 5.8S rRNA, LSU-rRNA)"/>
    <property type="evidence" value="ECO:0007669"/>
    <property type="project" value="EnsemblFungi"/>
</dbReference>
<dbReference type="AlphaFoldDB" id="A0A1E3P7P5"/>
<dbReference type="OrthoDB" id="361362at2759"/>
<keyword evidence="6" id="KW-0698">rRNA processing</keyword>
<evidence type="ECO:0000256" key="5">
    <source>
        <dbReference type="ARBA" id="ARBA00023242"/>
    </source>
</evidence>
<comment type="subcellular location">
    <subcellularLocation>
        <location evidence="2 6">Nucleus</location>
    </subcellularLocation>
</comment>
<dbReference type="GO" id="GO:0000027">
    <property type="term" value="P:ribosomal large subunit assembly"/>
    <property type="evidence" value="ECO:0007669"/>
    <property type="project" value="EnsemblFungi"/>
</dbReference>
<dbReference type="EMBL" id="KV454209">
    <property type="protein sequence ID" value="ODQ61436.1"/>
    <property type="molecule type" value="Genomic_DNA"/>
</dbReference>
<dbReference type="RefSeq" id="XP_019040643.1">
    <property type="nucleotide sequence ID" value="XM_019182692.1"/>
</dbReference>
<comment type="function">
    <text evidence="1 6">Component of the RIX1 complex required for processing of ITS2 sequences from 35S pre-rRNA.</text>
</comment>
<dbReference type="GO" id="GO:0030174">
    <property type="term" value="P:regulation of DNA-templated DNA replication initiation"/>
    <property type="evidence" value="ECO:0007669"/>
    <property type="project" value="EnsemblFungi"/>
</dbReference>
<evidence type="ECO:0000313" key="10">
    <source>
        <dbReference type="Proteomes" id="UP000094112"/>
    </source>
</evidence>
<accession>A0A1E3P7P5</accession>
<dbReference type="PANTHER" id="PTHR16056:SF2">
    <property type="entry name" value="TESTIS-EXPRESSED PROTEIN 10"/>
    <property type="match status" value="1"/>
</dbReference>
<dbReference type="Pfam" id="PF12333">
    <property type="entry name" value="Ipi1_N"/>
    <property type="match status" value="1"/>
</dbReference>
<dbReference type="InterPro" id="IPR011989">
    <property type="entry name" value="ARM-like"/>
</dbReference>
<dbReference type="GO" id="GO:0005654">
    <property type="term" value="C:nucleoplasm"/>
    <property type="evidence" value="ECO:0007669"/>
    <property type="project" value="EnsemblFungi"/>
</dbReference>
<keyword evidence="10" id="KW-1185">Reference proteome</keyword>
<sequence length="343" mass="38368">MASTKKQKDKKKDFQKAKLKVGKTKAKPSNYTDTSFVAKTISLPNQSLSRNLDQDTDLIKRLSLVKHHASTTRKETLIHIEQHLPDNPSLYKQILNAVIPLIIDQSASVRTALISLLNAASEKQTNLMELHARSIILYIHSAMTHIVPEIRNDSTKFLDVLIKHGPDSLVRSAWIKTLKSFFTLLNWTLSDSKQSVSLAITTSSVTNNSGKSKKQGLDSLVRFIRIGAFANEDELSKKRIVLTAHPLTTKYLTPITPQPFAHLKLFTTELSSTNKNTVDKTIDLNTISCEDVETRKRVLVEFFIPQIKKNLTNLIKEGGEVGKSAKTLEAICNEVLSSKIIED</sequence>
<reference evidence="9 10" key="1">
    <citation type="journal article" date="2016" name="Proc. Natl. Acad. Sci. U.S.A.">
        <title>Comparative genomics of biotechnologically important yeasts.</title>
        <authorList>
            <person name="Riley R."/>
            <person name="Haridas S."/>
            <person name="Wolfe K.H."/>
            <person name="Lopes M.R."/>
            <person name="Hittinger C.T."/>
            <person name="Goeker M."/>
            <person name="Salamov A.A."/>
            <person name="Wisecaver J.H."/>
            <person name="Long T.M."/>
            <person name="Calvey C.H."/>
            <person name="Aerts A.L."/>
            <person name="Barry K.W."/>
            <person name="Choi C."/>
            <person name="Clum A."/>
            <person name="Coughlan A.Y."/>
            <person name="Deshpande S."/>
            <person name="Douglass A.P."/>
            <person name="Hanson S.J."/>
            <person name="Klenk H.-P."/>
            <person name="LaButti K.M."/>
            <person name="Lapidus A."/>
            <person name="Lindquist E.A."/>
            <person name="Lipzen A.M."/>
            <person name="Meier-Kolthoff J.P."/>
            <person name="Ohm R.A."/>
            <person name="Otillar R.P."/>
            <person name="Pangilinan J.L."/>
            <person name="Peng Y."/>
            <person name="Rokas A."/>
            <person name="Rosa C.A."/>
            <person name="Scheuner C."/>
            <person name="Sibirny A.A."/>
            <person name="Slot J.C."/>
            <person name="Stielow J.B."/>
            <person name="Sun H."/>
            <person name="Kurtzman C.P."/>
            <person name="Blackwell M."/>
            <person name="Grigoriev I.V."/>
            <person name="Jeffries T.W."/>
        </authorList>
    </citation>
    <scope>NUCLEOTIDE SEQUENCE [LARGE SCALE GENOMIC DNA]</scope>
    <source>
        <strain evidence="10">ATCC 58044 / CBS 1984 / NCYC 433 / NRRL Y-366-8</strain>
    </source>
</reference>
<dbReference type="SUPFAM" id="SSF48371">
    <property type="entry name" value="ARM repeat"/>
    <property type="match status" value="1"/>
</dbReference>
<evidence type="ECO:0000256" key="3">
    <source>
        <dbReference type="ARBA" id="ARBA00006427"/>
    </source>
</evidence>
<dbReference type="Gene3D" id="1.25.10.10">
    <property type="entry name" value="Leucine-rich Repeat Variant"/>
    <property type="match status" value="1"/>
</dbReference>
<evidence type="ECO:0000256" key="2">
    <source>
        <dbReference type="ARBA" id="ARBA00004123"/>
    </source>
</evidence>
<comment type="subunit">
    <text evidence="4">Component of the RIX1 complex, composed of IPI1, RIX1/IPI2 and IPI3 in a 1:2:2 stoichiometry. The complex interacts (via RIX1) with MDN1 (via its hexameric AAA ATPase ring) and the pre-60S ribosome particles.</text>
</comment>
<proteinExistence type="inferred from homology"/>
<dbReference type="GO" id="GO:0003682">
    <property type="term" value="F:chromatin binding"/>
    <property type="evidence" value="ECO:0007669"/>
    <property type="project" value="EnsemblFungi"/>
</dbReference>
<evidence type="ECO:0000256" key="7">
    <source>
        <dbReference type="SAM" id="MobiDB-lite"/>
    </source>
</evidence>
<comment type="similarity">
    <text evidence="3 6">Belongs to the IPI1/TEX10 family.</text>
</comment>
<feature type="compositionally biased region" description="Basic residues" evidence="7">
    <location>
        <begin position="17"/>
        <end position="26"/>
    </location>
</feature>
<dbReference type="GO" id="GO:0005829">
    <property type="term" value="C:cytosol"/>
    <property type="evidence" value="ECO:0007669"/>
    <property type="project" value="EnsemblFungi"/>
</dbReference>
<dbReference type="GO" id="GO:0000792">
    <property type="term" value="C:heterochromatin"/>
    <property type="evidence" value="ECO:0007669"/>
    <property type="project" value="EnsemblFungi"/>
</dbReference>
<dbReference type="Proteomes" id="UP000094112">
    <property type="component" value="Unassembled WGS sequence"/>
</dbReference>
<evidence type="ECO:0000256" key="6">
    <source>
        <dbReference type="RuleBase" id="RU368021"/>
    </source>
</evidence>
<name>A0A1E3P7P5_WICAA</name>